<comment type="caution">
    <text evidence="1">The sequence shown here is derived from an EMBL/GenBank/DDBJ whole genome shotgun (WGS) entry which is preliminary data.</text>
</comment>
<sequence length="95" mass="10533">MIFGVLYLLISMTMIASIKAGNDDDDNDLANLCAVICDKCLLDVDLCVDLDKAISICHSHGFGLLNGGRKLKILFRLLLDYDILVHISKVMLKFC</sequence>
<evidence type="ECO:0000313" key="1">
    <source>
        <dbReference type="EMBL" id="CAK5018037.1"/>
    </source>
</evidence>
<keyword evidence="2" id="KW-1185">Reference proteome</keyword>
<name>A0ACB0XUJ9_MELEN</name>
<protein>
    <submittedName>
        <fullName evidence="1">Uncharacterized protein</fullName>
    </submittedName>
</protein>
<organism evidence="1 2">
    <name type="scientific">Meloidogyne enterolobii</name>
    <name type="common">Root-knot nematode worm</name>
    <name type="synonym">Meloidogyne mayaguensis</name>
    <dbReference type="NCBI Taxonomy" id="390850"/>
    <lineage>
        <taxon>Eukaryota</taxon>
        <taxon>Metazoa</taxon>
        <taxon>Ecdysozoa</taxon>
        <taxon>Nematoda</taxon>
        <taxon>Chromadorea</taxon>
        <taxon>Rhabditida</taxon>
        <taxon>Tylenchina</taxon>
        <taxon>Tylenchomorpha</taxon>
        <taxon>Tylenchoidea</taxon>
        <taxon>Meloidogynidae</taxon>
        <taxon>Meloidogyninae</taxon>
        <taxon>Meloidogyne</taxon>
    </lineage>
</organism>
<proteinExistence type="predicted"/>
<evidence type="ECO:0000313" key="2">
    <source>
        <dbReference type="Proteomes" id="UP001497535"/>
    </source>
</evidence>
<gene>
    <name evidence="1" type="ORF">MENTE1834_LOCUS3704</name>
</gene>
<reference evidence="1" key="1">
    <citation type="submission" date="2023-11" db="EMBL/GenBank/DDBJ databases">
        <authorList>
            <person name="Poullet M."/>
        </authorList>
    </citation>
    <scope>NUCLEOTIDE SEQUENCE</scope>
    <source>
        <strain evidence="1">E1834</strain>
    </source>
</reference>
<dbReference type="Proteomes" id="UP001497535">
    <property type="component" value="Unassembled WGS sequence"/>
</dbReference>
<accession>A0ACB0XUJ9</accession>
<dbReference type="EMBL" id="CAVMJV010000003">
    <property type="protein sequence ID" value="CAK5018037.1"/>
    <property type="molecule type" value="Genomic_DNA"/>
</dbReference>